<organism evidence="3 4">
    <name type="scientific">Aestuariibaculum suncheonense</name>
    <dbReference type="NCBI Taxonomy" id="1028745"/>
    <lineage>
        <taxon>Bacteria</taxon>
        <taxon>Pseudomonadati</taxon>
        <taxon>Bacteroidota</taxon>
        <taxon>Flavobacteriia</taxon>
        <taxon>Flavobacteriales</taxon>
        <taxon>Flavobacteriaceae</taxon>
    </lineage>
</organism>
<gene>
    <name evidence="3" type="ORF">ICJ84_16255</name>
</gene>
<dbReference type="Proteomes" id="UP000602057">
    <property type="component" value="Unassembled WGS sequence"/>
</dbReference>
<dbReference type="InterPro" id="IPR026444">
    <property type="entry name" value="Secre_tail"/>
</dbReference>
<dbReference type="NCBIfam" id="TIGR04183">
    <property type="entry name" value="Por_Secre_tail"/>
    <property type="match status" value="1"/>
</dbReference>
<evidence type="ECO:0000259" key="2">
    <source>
        <dbReference type="Pfam" id="PF18962"/>
    </source>
</evidence>
<dbReference type="EMBL" id="JACVXC010000008">
    <property type="protein sequence ID" value="MBD0836989.1"/>
    <property type="molecule type" value="Genomic_DNA"/>
</dbReference>
<feature type="domain" description="Secretion system C-terminal sorting" evidence="2">
    <location>
        <begin position="1086"/>
        <end position="1151"/>
    </location>
</feature>
<dbReference type="SUPFAM" id="SSF103647">
    <property type="entry name" value="TSP type-3 repeat"/>
    <property type="match status" value="1"/>
</dbReference>
<reference evidence="3" key="1">
    <citation type="journal article" date="2013" name="Int. J. Syst. Evol. Microbiol.">
        <title>Aestuariibaculum suncheonense gen. nov., sp. nov., a marine bacterium of the family Flavobacteriaceae isolated from a tidal flat and emended descriptions of the genera Gaetbulibacter and Tamlana.</title>
        <authorList>
            <person name="Jeong S.H."/>
            <person name="Park M.S."/>
            <person name="Jin H.M."/>
            <person name="Lee K."/>
            <person name="Park W."/>
            <person name="Jeon C.O."/>
        </authorList>
    </citation>
    <scope>NUCLEOTIDE SEQUENCE</scope>
    <source>
        <strain evidence="3">SC17</strain>
    </source>
</reference>
<proteinExistence type="predicted"/>
<dbReference type="RefSeq" id="WP_188217477.1">
    <property type="nucleotide sequence ID" value="NZ_BAABGH010000009.1"/>
</dbReference>
<dbReference type="Pfam" id="PF18962">
    <property type="entry name" value="Por_Secre_tail"/>
    <property type="match status" value="1"/>
</dbReference>
<dbReference type="Pfam" id="PF02412">
    <property type="entry name" value="TSP_3"/>
    <property type="match status" value="1"/>
</dbReference>
<sequence>MKNIFFLFYLVVYTVSAQDYILPNLKESFALKKHTNRDVSYFLHSNSQGEIFSIGTTERDSSFTDIITSKLDINQNLIWQKKFSLATNLSYDLPLKSYLDSSGSLIIIGRSSYNQSNSNGKLFVVKYDSDGNEIWSKTIGNIDGSDYYDYAYFNSFFENENLKIVYIPVVRVDESTNSSTNVIFINVNSDGLITEEHNINRLNNGIHCQFNNGVYYLLIREDQGSGYPNYYLRKIGVGYDEEYLLNSQLNFIPENFTEVVGFLELDVDAEENLYVTKPKLQGDTNEFSYTKVNKLGQVEYSKNVLGNIAYIGSYINQDNKFCFVYEDTDVNKIVLRKIDDLGSYFETKTIDSNGIQGSLLNSDNSIFITDENNNISLLSDQLVHISDFTPTLFYQITDLNKISDDEIVIAGTTYDKMYSNSDFYAQRNIVVEKLSQTQTYNAFMYSGEGTSKAFGQKLLIDNNDNYIVLSEEKLGPDNWQIGGSRAPLKKLVYKYDKNLNLIWKIELPNFLIEEKSSVIDSENNLYINSSVKNLNNSPNQFELIKISPEGNVLFKVPSFRGREVLLDENNNVQIASLPLRNDATYDDDTEIYTFDSSTGELLKTSVLEGLELLNSFKSSEGYSYLYMYTGSNTYGDTSPRIDIYKNSELYYSVNLAIYGTYGAIGAYDIGEKGELYFGSSWGQINGKFHKITLDKQYKYINVDDRYNTLKVLNNGKIFAMIDLGSNNEGQPSIFNEDLSLFSRSNEIYYNYSKVVEMSEVILLNSYYDNLVKVINKNCDLVDQFKMESSLGYARLDSENNLILTGQQGNQVYLNHEYSWARGILHKYSYLGPKDDDEDGIANTIDLCENTSIGETVDNFGCSESQKDDDEDGVMNNLDLCPETPFGEVVNSSGCSSSQIDDDNDGVFNDKDKCPNSYYIDMVGNYGCFKLPVDNFKIEGIGETCIGKNNAIVNISANTNIDYVLSFNGKNYPFTSNLTIENIEPGTYDLCISVPMESYEQCYSITLDPGVSISGKTMIDQNGKLSVKVDKGTAPYKVIKNKEAILETFSNSFYVDVLNGDLIEIQTSKICEGELSKIIQLKEGVFVYPNPSDGEFEINLASSKKEVDIELYSVQSQLISRSRYSIENNKVVLDIKDVLDGVYFLKVYLDEPQILKIVKQ</sequence>
<dbReference type="AlphaFoldDB" id="A0A8J6QBA6"/>
<evidence type="ECO:0000313" key="4">
    <source>
        <dbReference type="Proteomes" id="UP000602057"/>
    </source>
</evidence>
<dbReference type="InterPro" id="IPR003367">
    <property type="entry name" value="Thrombospondin_3-like_rpt"/>
</dbReference>
<reference evidence="3" key="2">
    <citation type="submission" date="2020-09" db="EMBL/GenBank/DDBJ databases">
        <authorList>
            <person name="Wu Z."/>
        </authorList>
    </citation>
    <scope>NUCLEOTIDE SEQUENCE</scope>
    <source>
        <strain evidence="3">SC17</strain>
    </source>
</reference>
<dbReference type="InterPro" id="IPR028974">
    <property type="entry name" value="TSP_type-3_rpt"/>
</dbReference>
<keyword evidence="4" id="KW-1185">Reference proteome</keyword>
<evidence type="ECO:0000313" key="3">
    <source>
        <dbReference type="EMBL" id="MBD0836989.1"/>
    </source>
</evidence>
<dbReference type="Gene3D" id="4.10.1080.10">
    <property type="entry name" value="TSP type-3 repeat"/>
    <property type="match status" value="1"/>
</dbReference>
<dbReference type="GO" id="GO:0007155">
    <property type="term" value="P:cell adhesion"/>
    <property type="evidence" value="ECO:0007669"/>
    <property type="project" value="InterPro"/>
</dbReference>
<comment type="caution">
    <text evidence="3">The sequence shown here is derived from an EMBL/GenBank/DDBJ whole genome shotgun (WGS) entry which is preliminary data.</text>
</comment>
<name>A0A8J6QBA6_9FLAO</name>
<evidence type="ECO:0000256" key="1">
    <source>
        <dbReference type="ARBA" id="ARBA00022729"/>
    </source>
</evidence>
<keyword evidence="1" id="KW-0732">Signal</keyword>
<accession>A0A8J6QBA6</accession>
<protein>
    <submittedName>
        <fullName evidence="3">T9SS type A sorting domain-containing protein</fullName>
    </submittedName>
</protein>
<dbReference type="GO" id="GO:0005509">
    <property type="term" value="F:calcium ion binding"/>
    <property type="evidence" value="ECO:0007669"/>
    <property type="project" value="InterPro"/>
</dbReference>